<evidence type="ECO:0000256" key="4">
    <source>
        <dbReference type="PROSITE-ProRule" id="PRU00169"/>
    </source>
</evidence>
<dbReference type="InterPro" id="IPR001789">
    <property type="entry name" value="Sig_transdc_resp-reg_receiver"/>
</dbReference>
<comment type="catalytic activity">
    <reaction evidence="1">
        <text>ATP + protein L-histidine = ADP + protein N-phospho-L-histidine.</text>
        <dbReference type="EC" id="2.7.13.3"/>
    </reaction>
</comment>
<evidence type="ECO:0000256" key="2">
    <source>
        <dbReference type="ARBA" id="ARBA00012438"/>
    </source>
</evidence>
<dbReference type="GO" id="GO:0000155">
    <property type="term" value="F:phosphorelay sensor kinase activity"/>
    <property type="evidence" value="ECO:0007669"/>
    <property type="project" value="TreeGrafter"/>
</dbReference>
<feature type="transmembrane region" description="Helical" evidence="5">
    <location>
        <begin position="55"/>
        <end position="72"/>
    </location>
</feature>
<dbReference type="InterPro" id="IPR003594">
    <property type="entry name" value="HATPase_dom"/>
</dbReference>
<dbReference type="Gene3D" id="3.40.50.2300">
    <property type="match status" value="1"/>
</dbReference>
<sequence>MIYSLWMNLINIGVDAKTPTDTATSIRLVNTMNAVTAGSAIFLAPLLTYTTGKPILLPGYIEASLFLISFWLNHKRKHFLAASLMLFTQNAAALYFGLHFGLFVPIVSLCIALGLTSFFLFQGTIKWLPGFLLSFLVINAIYFSEKSNLIVPWKFQVNEENSIVYLANVVIYLLSAIVVGFYTKQIRAANRYKTKYLTKTNHEINRHVFALQDIVNGLPINKDSGKIVISDSDIRLLKKYIQSIGNVVQGGLQLVKIESGHYERANYEHLELDSLLIDIKDEAEAFLTMRNLRLTFNVDPAVPKVIYTDRNKLGFILSNLISNAIKFSNKNSGIIVNISMSQDSIIYQVLDFGKGMSRLKLSEIFHRLFVTEDNLLVQGNGIALPMIREFVDLLKGRITVDSDLGKGTCFTVYLPNKEEDETVEQGDIKWDGSILKGRKVIAVDDDIMGREFMRKILLQMGGEVFLCKDTLEAMEAFRSVKADLIMMDIRLERNVDGLDFIKENYSLISGIPVIMHSSEDSDILQAQIEKAGFIYLKKSLSADDLHNTQRVIRNLMRLPLNL</sequence>
<keyword evidence="5" id="KW-1133">Transmembrane helix</keyword>
<keyword evidence="9" id="KW-1185">Reference proteome</keyword>
<gene>
    <name evidence="8" type="ORF">ESB13_18005</name>
</gene>
<dbReference type="CDD" id="cd00075">
    <property type="entry name" value="HATPase"/>
    <property type="match status" value="1"/>
</dbReference>
<evidence type="ECO:0000259" key="7">
    <source>
        <dbReference type="PROSITE" id="PS50110"/>
    </source>
</evidence>
<evidence type="ECO:0000256" key="3">
    <source>
        <dbReference type="ARBA" id="ARBA00022553"/>
    </source>
</evidence>
<dbReference type="InterPro" id="IPR036890">
    <property type="entry name" value="HATPase_C_sf"/>
</dbReference>
<dbReference type="InterPro" id="IPR004358">
    <property type="entry name" value="Sig_transdc_His_kin-like_C"/>
</dbReference>
<dbReference type="RefSeq" id="WP_129005088.1">
    <property type="nucleotide sequence ID" value="NZ_SDHZ01000003.1"/>
</dbReference>
<dbReference type="Pfam" id="PF02518">
    <property type="entry name" value="HATPase_c"/>
    <property type="match status" value="1"/>
</dbReference>
<feature type="transmembrane region" description="Helical" evidence="5">
    <location>
        <begin position="163"/>
        <end position="183"/>
    </location>
</feature>
<protein>
    <recommendedName>
        <fullName evidence="2">histidine kinase</fullName>
        <ecNumber evidence="2">2.7.13.3</ecNumber>
    </recommendedName>
</protein>
<keyword evidence="3 4" id="KW-0597">Phosphoprotein</keyword>
<accession>A0A4Q1D1K1</accession>
<dbReference type="EC" id="2.7.13.3" evidence="2"/>
<feature type="domain" description="Response regulatory" evidence="7">
    <location>
        <begin position="439"/>
        <end position="553"/>
    </location>
</feature>
<dbReference type="InterPro" id="IPR011006">
    <property type="entry name" value="CheY-like_superfamily"/>
</dbReference>
<dbReference type="OrthoDB" id="636661at2"/>
<dbReference type="PRINTS" id="PR00344">
    <property type="entry name" value="BCTRLSENSOR"/>
</dbReference>
<dbReference type="AlphaFoldDB" id="A0A4Q1D1K1"/>
<comment type="caution">
    <text evidence="8">The sequence shown here is derived from an EMBL/GenBank/DDBJ whole genome shotgun (WGS) entry which is preliminary data.</text>
</comment>
<evidence type="ECO:0000259" key="6">
    <source>
        <dbReference type="PROSITE" id="PS50109"/>
    </source>
</evidence>
<dbReference type="SMART" id="SM00387">
    <property type="entry name" value="HATPase_c"/>
    <property type="match status" value="1"/>
</dbReference>
<keyword evidence="5" id="KW-0812">Transmembrane</keyword>
<proteinExistence type="predicted"/>
<feature type="transmembrane region" description="Helical" evidence="5">
    <location>
        <begin position="102"/>
        <end position="120"/>
    </location>
</feature>
<dbReference type="SMART" id="SM00448">
    <property type="entry name" value="REC"/>
    <property type="match status" value="1"/>
</dbReference>
<dbReference type="PANTHER" id="PTHR43547">
    <property type="entry name" value="TWO-COMPONENT HISTIDINE KINASE"/>
    <property type="match status" value="1"/>
</dbReference>
<dbReference type="Pfam" id="PF00072">
    <property type="entry name" value="Response_reg"/>
    <property type="match status" value="1"/>
</dbReference>
<feature type="modified residue" description="4-aspartylphosphate" evidence="4">
    <location>
        <position position="488"/>
    </location>
</feature>
<keyword evidence="5" id="KW-0472">Membrane</keyword>
<dbReference type="SUPFAM" id="SSF55874">
    <property type="entry name" value="ATPase domain of HSP90 chaperone/DNA topoisomerase II/histidine kinase"/>
    <property type="match status" value="1"/>
</dbReference>
<evidence type="ECO:0000313" key="9">
    <source>
        <dbReference type="Proteomes" id="UP000290545"/>
    </source>
</evidence>
<evidence type="ECO:0000256" key="5">
    <source>
        <dbReference type="SAM" id="Phobius"/>
    </source>
</evidence>
<dbReference type="PANTHER" id="PTHR43547:SF2">
    <property type="entry name" value="HYBRID SIGNAL TRANSDUCTION HISTIDINE KINASE C"/>
    <property type="match status" value="1"/>
</dbReference>
<dbReference type="InterPro" id="IPR005467">
    <property type="entry name" value="His_kinase_dom"/>
</dbReference>
<name>A0A4Q1D1K1_9BACT</name>
<evidence type="ECO:0000256" key="1">
    <source>
        <dbReference type="ARBA" id="ARBA00000085"/>
    </source>
</evidence>
<dbReference type="SUPFAM" id="SSF52172">
    <property type="entry name" value="CheY-like"/>
    <property type="match status" value="1"/>
</dbReference>
<feature type="domain" description="Histidine kinase" evidence="6">
    <location>
        <begin position="199"/>
        <end position="418"/>
    </location>
</feature>
<organism evidence="8 9">
    <name type="scientific">Filimonas effusa</name>
    <dbReference type="NCBI Taxonomy" id="2508721"/>
    <lineage>
        <taxon>Bacteria</taxon>
        <taxon>Pseudomonadati</taxon>
        <taxon>Bacteroidota</taxon>
        <taxon>Chitinophagia</taxon>
        <taxon>Chitinophagales</taxon>
        <taxon>Chitinophagaceae</taxon>
        <taxon>Filimonas</taxon>
    </lineage>
</organism>
<evidence type="ECO:0000313" key="8">
    <source>
        <dbReference type="EMBL" id="RXK81691.1"/>
    </source>
</evidence>
<dbReference type="Proteomes" id="UP000290545">
    <property type="component" value="Unassembled WGS sequence"/>
</dbReference>
<dbReference type="Gene3D" id="3.30.565.10">
    <property type="entry name" value="Histidine kinase-like ATPase, C-terminal domain"/>
    <property type="match status" value="1"/>
</dbReference>
<feature type="transmembrane region" description="Helical" evidence="5">
    <location>
        <begin position="127"/>
        <end position="143"/>
    </location>
</feature>
<dbReference type="CDD" id="cd00156">
    <property type="entry name" value="REC"/>
    <property type="match status" value="1"/>
</dbReference>
<dbReference type="PROSITE" id="PS50109">
    <property type="entry name" value="HIS_KIN"/>
    <property type="match status" value="1"/>
</dbReference>
<dbReference type="PROSITE" id="PS50110">
    <property type="entry name" value="RESPONSE_REGULATORY"/>
    <property type="match status" value="1"/>
</dbReference>
<dbReference type="EMBL" id="SDHZ01000003">
    <property type="protein sequence ID" value="RXK81691.1"/>
    <property type="molecule type" value="Genomic_DNA"/>
</dbReference>
<reference evidence="8 9" key="1">
    <citation type="submission" date="2019-01" db="EMBL/GenBank/DDBJ databases">
        <title>Filimonas sp. strain TTM-71.</title>
        <authorList>
            <person name="Chen W.-M."/>
        </authorList>
    </citation>
    <scope>NUCLEOTIDE SEQUENCE [LARGE SCALE GENOMIC DNA]</scope>
    <source>
        <strain evidence="8 9">TTM-71</strain>
    </source>
</reference>